<keyword evidence="5" id="KW-0694">RNA-binding</keyword>
<dbReference type="InterPro" id="IPR006145">
    <property type="entry name" value="PsdUridine_synth_RsuA/RluA"/>
</dbReference>
<dbReference type="PROSITE" id="PS01129">
    <property type="entry name" value="PSI_RLU"/>
    <property type="match status" value="1"/>
</dbReference>
<dbReference type="SUPFAM" id="SSF55174">
    <property type="entry name" value="Alpha-L RNA-binding motif"/>
    <property type="match status" value="1"/>
</dbReference>
<comment type="catalytic activity">
    <reaction evidence="3">
        <text>uridine(1911/1915/1917) in 23S rRNA = pseudouridine(1911/1915/1917) in 23S rRNA</text>
        <dbReference type="Rhea" id="RHEA:42524"/>
        <dbReference type="Rhea" id="RHEA-COMP:10097"/>
        <dbReference type="Rhea" id="RHEA-COMP:10098"/>
        <dbReference type="ChEBI" id="CHEBI:65314"/>
        <dbReference type="ChEBI" id="CHEBI:65315"/>
        <dbReference type="EC" id="5.4.99.23"/>
    </reaction>
</comment>
<dbReference type="GO" id="GO:0003723">
    <property type="term" value="F:RNA binding"/>
    <property type="evidence" value="ECO:0007669"/>
    <property type="project" value="UniProtKB-KW"/>
</dbReference>
<dbReference type="CDD" id="cd00165">
    <property type="entry name" value="S4"/>
    <property type="match status" value="1"/>
</dbReference>
<protein>
    <recommendedName>
        <fullName evidence="6">Pseudouridine synthase</fullName>
        <ecNumber evidence="6">5.4.99.-</ecNumber>
    </recommendedName>
</protein>
<feature type="region of interest" description="Disordered" evidence="7">
    <location>
        <begin position="48"/>
        <end position="76"/>
    </location>
</feature>
<keyword evidence="10" id="KW-1185">Reference proteome</keyword>
<comment type="caution">
    <text evidence="9">The sequence shown here is derived from an EMBL/GenBank/DDBJ whole genome shotgun (WGS) entry which is preliminary data.</text>
</comment>
<dbReference type="SUPFAM" id="SSF55120">
    <property type="entry name" value="Pseudouridine synthase"/>
    <property type="match status" value="1"/>
</dbReference>
<evidence type="ECO:0000259" key="8">
    <source>
        <dbReference type="SMART" id="SM00363"/>
    </source>
</evidence>
<proteinExistence type="inferred from homology"/>
<dbReference type="CDD" id="cd02869">
    <property type="entry name" value="PseudoU_synth_RluA_like"/>
    <property type="match status" value="1"/>
</dbReference>
<dbReference type="InterPro" id="IPR020103">
    <property type="entry name" value="PsdUridine_synth_cat_dom_sf"/>
</dbReference>
<dbReference type="AlphaFoldDB" id="A0A7W4PL16"/>
<name>A0A7W4PL16_9PROT</name>
<dbReference type="InterPro" id="IPR002942">
    <property type="entry name" value="S4_RNA-bd"/>
</dbReference>
<evidence type="ECO:0000313" key="10">
    <source>
        <dbReference type="Proteomes" id="UP000578030"/>
    </source>
</evidence>
<comment type="catalytic activity">
    <reaction evidence="6">
        <text>a uridine in RNA = a pseudouridine in RNA</text>
        <dbReference type="Rhea" id="RHEA:48348"/>
        <dbReference type="Rhea" id="RHEA-COMP:12068"/>
        <dbReference type="Rhea" id="RHEA-COMP:12069"/>
        <dbReference type="ChEBI" id="CHEBI:65314"/>
        <dbReference type="ChEBI" id="CHEBI:65315"/>
    </reaction>
</comment>
<comment type="similarity">
    <text evidence="1 6">Belongs to the pseudouridine synthase RluA family.</text>
</comment>
<comment type="function">
    <text evidence="6">Responsible for synthesis of pseudouridine from uracil.</text>
</comment>
<dbReference type="GO" id="GO:0160140">
    <property type="term" value="F:23S rRNA pseudouridine(1911/1915/1917) synthase activity"/>
    <property type="evidence" value="ECO:0007669"/>
    <property type="project" value="UniProtKB-EC"/>
</dbReference>
<dbReference type="Gene3D" id="3.10.290.10">
    <property type="entry name" value="RNA-binding S4 domain"/>
    <property type="match status" value="1"/>
</dbReference>
<evidence type="ECO:0000313" key="9">
    <source>
        <dbReference type="EMBL" id="MBB2201338.1"/>
    </source>
</evidence>
<dbReference type="PANTHER" id="PTHR21600:SF44">
    <property type="entry name" value="RIBOSOMAL LARGE SUBUNIT PSEUDOURIDINE SYNTHASE D"/>
    <property type="match status" value="1"/>
</dbReference>
<accession>A0A7W4PL16</accession>
<dbReference type="RefSeq" id="WP_182956633.1">
    <property type="nucleotide sequence ID" value="NZ_JABEQM010000004.1"/>
</dbReference>
<dbReference type="NCBIfam" id="TIGR00005">
    <property type="entry name" value="rluA_subfam"/>
    <property type="match status" value="1"/>
</dbReference>
<evidence type="ECO:0000256" key="1">
    <source>
        <dbReference type="ARBA" id="ARBA00010876"/>
    </source>
</evidence>
<evidence type="ECO:0000256" key="6">
    <source>
        <dbReference type="RuleBase" id="RU362028"/>
    </source>
</evidence>
<reference evidence="9 10" key="1">
    <citation type="submission" date="2020-04" db="EMBL/GenBank/DDBJ databases">
        <title>Description of novel Gluconacetobacter.</title>
        <authorList>
            <person name="Sombolestani A."/>
        </authorList>
    </citation>
    <scope>NUCLEOTIDE SEQUENCE [LARGE SCALE GENOMIC DNA]</scope>
    <source>
        <strain evidence="9 10">LMG 27802</strain>
    </source>
</reference>
<dbReference type="PANTHER" id="PTHR21600">
    <property type="entry name" value="MITOCHONDRIAL RNA PSEUDOURIDINE SYNTHASE"/>
    <property type="match status" value="1"/>
</dbReference>
<feature type="domain" description="RNA-binding S4" evidence="8">
    <location>
        <begin position="15"/>
        <end position="78"/>
    </location>
</feature>
<dbReference type="Pfam" id="PF00849">
    <property type="entry name" value="PseudoU_synth_2"/>
    <property type="match status" value="1"/>
</dbReference>
<evidence type="ECO:0000256" key="5">
    <source>
        <dbReference type="PROSITE-ProRule" id="PRU00182"/>
    </source>
</evidence>
<dbReference type="PROSITE" id="PS50889">
    <property type="entry name" value="S4"/>
    <property type="match status" value="1"/>
</dbReference>
<evidence type="ECO:0000256" key="4">
    <source>
        <dbReference type="PIRSR" id="PIRSR606225-1"/>
    </source>
</evidence>
<dbReference type="GO" id="GO:0000455">
    <property type="term" value="P:enzyme-directed rRNA pseudouridine synthesis"/>
    <property type="evidence" value="ECO:0007669"/>
    <property type="project" value="UniProtKB-ARBA"/>
</dbReference>
<sequence>MSVVTLTVSEDEADIRLDRWFRRHYPHLTQGALQKLCRTGQVRVDGKRAETSTRLAPGQAVRVPPIPDASRPAPAPRKELDERLLREIRGMVVYTDDQVIVLNKPAGLPVQGGPGITHHVDAMLDGLKAQDDDPRPRLVHRIDRDTSGLLLLARTPGVAAKLAAAFRGRDVKKTYWAVVVGRPSPASGVIDQPLARLGVGPGALTVVASRKDDDAAYALSEYEVMDAAGRKLSWLALSPLTGRTHQLRVHCEALGTPILGDPKYGGDAAHPEGFVDRLHLHARTLDLPHPAGGRLVVSAELPAHMRETFRQLGFSPGATASPRRS</sequence>
<organism evidence="9 10">
    <name type="scientific">Gluconacetobacter tumulisoli</name>
    <dbReference type="NCBI Taxonomy" id="1286189"/>
    <lineage>
        <taxon>Bacteria</taxon>
        <taxon>Pseudomonadati</taxon>
        <taxon>Pseudomonadota</taxon>
        <taxon>Alphaproteobacteria</taxon>
        <taxon>Acetobacterales</taxon>
        <taxon>Acetobacteraceae</taxon>
        <taxon>Gluconacetobacter</taxon>
    </lineage>
</organism>
<dbReference type="InterPro" id="IPR006224">
    <property type="entry name" value="PsdUridine_synth_RluA-like_CS"/>
</dbReference>
<evidence type="ECO:0000256" key="7">
    <source>
        <dbReference type="SAM" id="MobiDB-lite"/>
    </source>
</evidence>
<dbReference type="EC" id="5.4.99.-" evidence="6"/>
<dbReference type="InterPro" id="IPR006225">
    <property type="entry name" value="PsdUridine_synth_RluC/D"/>
</dbReference>
<dbReference type="InterPro" id="IPR050188">
    <property type="entry name" value="RluA_PseudoU_synthase"/>
</dbReference>
<dbReference type="SMART" id="SM00363">
    <property type="entry name" value="S4"/>
    <property type="match status" value="1"/>
</dbReference>
<dbReference type="Proteomes" id="UP000578030">
    <property type="component" value="Unassembled WGS sequence"/>
</dbReference>
<evidence type="ECO:0000256" key="3">
    <source>
        <dbReference type="ARBA" id="ARBA00036882"/>
    </source>
</evidence>
<gene>
    <name evidence="9" type="ORF">HLH28_07035</name>
</gene>
<feature type="active site" evidence="4">
    <location>
        <position position="143"/>
    </location>
</feature>
<evidence type="ECO:0000256" key="2">
    <source>
        <dbReference type="ARBA" id="ARBA00023235"/>
    </source>
</evidence>
<dbReference type="InterPro" id="IPR036986">
    <property type="entry name" value="S4_RNA-bd_sf"/>
</dbReference>
<dbReference type="Gene3D" id="3.30.2350.10">
    <property type="entry name" value="Pseudouridine synthase"/>
    <property type="match status" value="1"/>
</dbReference>
<keyword evidence="2 6" id="KW-0413">Isomerase</keyword>
<dbReference type="EMBL" id="JABEQM010000004">
    <property type="protein sequence ID" value="MBB2201338.1"/>
    <property type="molecule type" value="Genomic_DNA"/>
</dbReference>